<dbReference type="EMBL" id="JBEGDG010000092">
    <property type="protein sequence ID" value="MEQ6358082.1"/>
    <property type="molecule type" value="Genomic_DNA"/>
</dbReference>
<comment type="caution">
    <text evidence="1">The sequence shown here is derived from an EMBL/GenBank/DDBJ whole genome shotgun (WGS) entry which is preliminary data.</text>
</comment>
<protein>
    <submittedName>
        <fullName evidence="1">Uncharacterized protein</fullName>
    </submittedName>
</protein>
<evidence type="ECO:0000313" key="2">
    <source>
        <dbReference type="Proteomes" id="UP001478862"/>
    </source>
</evidence>
<reference evidence="1 2" key="1">
    <citation type="submission" date="2024-06" db="EMBL/GenBank/DDBJ databases">
        <title>Lysinibacillus zambalefons sp. nov., a Novel Firmicute Isolated from the Poon Bato Zambales Hyperalkaline Spring.</title>
        <authorList>
            <person name="Aja J.A."/>
            <person name="Lazaro J.E.H."/>
            <person name="Llorin L.D."/>
            <person name="Lim K.R."/>
            <person name="Teodosio J."/>
            <person name="Dalisay D.S."/>
        </authorList>
    </citation>
    <scope>NUCLEOTIDE SEQUENCE [LARGE SCALE GENOMIC DNA]</scope>
    <source>
        <strain evidence="1 2">M3</strain>
    </source>
</reference>
<organism evidence="1 2">
    <name type="scientific">Lysinibacillus zambalensis</name>
    <dbReference type="NCBI Taxonomy" id="3160866"/>
    <lineage>
        <taxon>Bacteria</taxon>
        <taxon>Bacillati</taxon>
        <taxon>Bacillota</taxon>
        <taxon>Bacilli</taxon>
        <taxon>Bacillales</taxon>
        <taxon>Bacillaceae</taxon>
        <taxon>Lysinibacillus</taxon>
    </lineage>
</organism>
<evidence type="ECO:0000313" key="1">
    <source>
        <dbReference type="EMBL" id="MEQ6358082.1"/>
    </source>
</evidence>
<accession>A0ABV1MZZ7</accession>
<dbReference type="Proteomes" id="UP001478862">
    <property type="component" value="Unassembled WGS sequence"/>
</dbReference>
<feature type="non-terminal residue" evidence="1">
    <location>
        <position position="129"/>
    </location>
</feature>
<name>A0ABV1MZZ7_9BACI</name>
<proteinExistence type="predicted"/>
<sequence length="129" mass="14794">MTYKRFLIIVLEWACKSAGCGYSCTLFKNSAELGVISFSNSGTIFSNKEGRDSFSLQFDILDNHTFESSSFDINMPDQIRYDWIYESDVYVENGKINILATSNLNNEDELHLYTVDENIKELEQDSFIA</sequence>
<gene>
    <name evidence="1" type="ORF">ABNX05_26225</name>
</gene>
<keyword evidence="2" id="KW-1185">Reference proteome</keyword>